<gene>
    <name evidence="5" type="ORF">CHH61_08610</name>
    <name evidence="4" type="ORF">CHH72_14450</name>
</gene>
<proteinExistence type="predicted"/>
<name>A0A268S1R4_SHOCL</name>
<evidence type="ECO:0000256" key="1">
    <source>
        <dbReference type="ARBA" id="ARBA00022679"/>
    </source>
</evidence>
<dbReference type="Proteomes" id="UP000216133">
    <property type="component" value="Unassembled WGS sequence"/>
</dbReference>
<evidence type="ECO:0000313" key="6">
    <source>
        <dbReference type="Proteomes" id="UP000216133"/>
    </source>
</evidence>
<dbReference type="PROSITE" id="PS51186">
    <property type="entry name" value="GNAT"/>
    <property type="match status" value="1"/>
</dbReference>
<dbReference type="InterPro" id="IPR016181">
    <property type="entry name" value="Acyl_CoA_acyltransferase"/>
</dbReference>
<organism evidence="5 6">
    <name type="scientific">Shouchella clausii</name>
    <name type="common">Alkalihalobacillus clausii</name>
    <dbReference type="NCBI Taxonomy" id="79880"/>
    <lineage>
        <taxon>Bacteria</taxon>
        <taxon>Bacillati</taxon>
        <taxon>Bacillota</taxon>
        <taxon>Bacilli</taxon>
        <taxon>Bacillales</taxon>
        <taxon>Bacillaceae</taxon>
        <taxon>Shouchella</taxon>
    </lineage>
</organism>
<dbReference type="Gene3D" id="3.40.630.30">
    <property type="match status" value="1"/>
</dbReference>
<evidence type="ECO:0000259" key="3">
    <source>
        <dbReference type="PROSITE" id="PS51186"/>
    </source>
</evidence>
<comment type="caution">
    <text evidence="5">The sequence shown here is derived from an EMBL/GenBank/DDBJ whole genome shotgun (WGS) entry which is preliminary data.</text>
</comment>
<evidence type="ECO:0000256" key="2">
    <source>
        <dbReference type="ARBA" id="ARBA00023315"/>
    </source>
</evidence>
<dbReference type="CDD" id="cd04301">
    <property type="entry name" value="NAT_SF"/>
    <property type="match status" value="1"/>
</dbReference>
<dbReference type="Proteomes" id="UP000216207">
    <property type="component" value="Unassembled WGS sequence"/>
</dbReference>
<evidence type="ECO:0000313" key="5">
    <source>
        <dbReference type="EMBL" id="PAF26439.1"/>
    </source>
</evidence>
<keyword evidence="2" id="KW-0012">Acyltransferase</keyword>
<dbReference type="AlphaFoldDB" id="A0A268S1R4"/>
<dbReference type="PANTHER" id="PTHR42919">
    <property type="entry name" value="N-ALPHA-ACETYLTRANSFERASE"/>
    <property type="match status" value="1"/>
</dbReference>
<dbReference type="Pfam" id="PF00583">
    <property type="entry name" value="Acetyltransf_1"/>
    <property type="match status" value="1"/>
</dbReference>
<protein>
    <recommendedName>
        <fullName evidence="3">N-acetyltransferase domain-containing protein</fullName>
    </recommendedName>
</protein>
<reference evidence="6 7" key="1">
    <citation type="submission" date="2017-07" db="EMBL/GenBank/DDBJ databases">
        <title>Isolation and whole genome analysis of endospore-forming bacteria from heroin.</title>
        <authorList>
            <person name="Kalinowski J."/>
            <person name="Ahrens B."/>
            <person name="Al-Dilaimi A."/>
            <person name="Winkler A."/>
            <person name="Wibberg D."/>
            <person name="Schleenbecker U."/>
            <person name="Ruckert C."/>
            <person name="Wolfel R."/>
            <person name="Grass G."/>
        </authorList>
    </citation>
    <scope>NUCLEOTIDE SEQUENCE [LARGE SCALE GENOMIC DNA]</scope>
    <source>
        <strain evidence="5 6">7523-2</strain>
        <strain evidence="4 7">7539</strain>
    </source>
</reference>
<sequence length="153" mass="17429">MIMENHGIVYRKLGIVDESAFDGLVRLFNQEFEMPDLESVNSQNIKFLLESPHFVCIVALNGDEIVGGITGYELLMYDRPGSAMYLYDLAVAEKNRRQGIGSRLIQELRDYCRHQGIREIFVQADISDGHALAFYKSLGGKPTEVIQYSFESW</sequence>
<dbReference type="PANTHER" id="PTHR42919:SF8">
    <property type="entry name" value="N-ALPHA-ACETYLTRANSFERASE 50"/>
    <property type="match status" value="1"/>
</dbReference>
<feature type="domain" description="N-acetyltransferase" evidence="3">
    <location>
        <begin position="8"/>
        <end position="153"/>
    </location>
</feature>
<evidence type="ECO:0000313" key="4">
    <source>
        <dbReference type="EMBL" id="PAE88048.1"/>
    </source>
</evidence>
<dbReference type="EMBL" id="NPBS01000037">
    <property type="protein sequence ID" value="PAF26439.1"/>
    <property type="molecule type" value="Genomic_DNA"/>
</dbReference>
<dbReference type="InterPro" id="IPR051556">
    <property type="entry name" value="N-term/lysine_N-AcTrnsfr"/>
</dbReference>
<evidence type="ECO:0000313" key="7">
    <source>
        <dbReference type="Proteomes" id="UP000216207"/>
    </source>
</evidence>
<dbReference type="InterPro" id="IPR000182">
    <property type="entry name" value="GNAT_dom"/>
</dbReference>
<accession>A0A268S1R4</accession>
<dbReference type="GO" id="GO:0016747">
    <property type="term" value="F:acyltransferase activity, transferring groups other than amino-acyl groups"/>
    <property type="evidence" value="ECO:0007669"/>
    <property type="project" value="InterPro"/>
</dbReference>
<keyword evidence="1" id="KW-0808">Transferase</keyword>
<dbReference type="EMBL" id="NPCC01000023">
    <property type="protein sequence ID" value="PAE88048.1"/>
    <property type="molecule type" value="Genomic_DNA"/>
</dbReference>
<dbReference type="SUPFAM" id="SSF55729">
    <property type="entry name" value="Acyl-CoA N-acyltransferases (Nat)"/>
    <property type="match status" value="1"/>
</dbReference>